<name>A0A809RY91_9PROT</name>
<dbReference type="SFLD" id="SFLDG01129">
    <property type="entry name" value="C1.5:_HAD__Beta-PGM__Phosphata"/>
    <property type="match status" value="1"/>
</dbReference>
<dbReference type="InterPro" id="IPR006439">
    <property type="entry name" value="HAD-SF_hydro_IA"/>
</dbReference>
<dbReference type="EMBL" id="AP021857">
    <property type="protein sequence ID" value="BBO21317.1"/>
    <property type="molecule type" value="Genomic_DNA"/>
</dbReference>
<proteinExistence type="predicted"/>
<dbReference type="InterPro" id="IPR050155">
    <property type="entry name" value="HAD-like_hydrolase_sf"/>
</dbReference>
<evidence type="ECO:0000256" key="1">
    <source>
        <dbReference type="ARBA" id="ARBA00022723"/>
    </source>
</evidence>
<dbReference type="Proteomes" id="UP000662914">
    <property type="component" value="Chromosome"/>
</dbReference>
<reference evidence="5" key="1">
    <citation type="journal article" name="DNA Res.">
        <title>The physiological potential of anammox bacteria as revealed by their core genome structure.</title>
        <authorList>
            <person name="Okubo T."/>
            <person name="Toyoda A."/>
            <person name="Fukuhara K."/>
            <person name="Uchiyama I."/>
            <person name="Harigaya Y."/>
            <person name="Kuroiwa M."/>
            <person name="Suzuki T."/>
            <person name="Murakami Y."/>
            <person name="Suwa Y."/>
            <person name="Takami H."/>
        </authorList>
    </citation>
    <scope>NUCLEOTIDE SEQUENCE</scope>
    <source>
        <strain evidence="5">317325-3</strain>
    </source>
</reference>
<dbReference type="NCBIfam" id="TIGR01549">
    <property type="entry name" value="HAD-SF-IA-v1"/>
    <property type="match status" value="1"/>
</dbReference>
<keyword evidence="4" id="KW-0119">Carbohydrate metabolism</keyword>
<organism evidence="5 6">
    <name type="scientific">Candidatus Desulfobacillus denitrificans</name>
    <dbReference type="NCBI Taxonomy" id="2608985"/>
    <lineage>
        <taxon>Bacteria</taxon>
        <taxon>Pseudomonadati</taxon>
        <taxon>Pseudomonadota</taxon>
        <taxon>Betaproteobacteria</taxon>
        <taxon>Candidatus Desulfobacillus</taxon>
    </lineage>
</organism>
<keyword evidence="3" id="KW-0460">Magnesium</keyword>
<evidence type="ECO:0000256" key="2">
    <source>
        <dbReference type="ARBA" id="ARBA00022801"/>
    </source>
</evidence>
<evidence type="ECO:0000313" key="6">
    <source>
        <dbReference type="Proteomes" id="UP000662914"/>
    </source>
</evidence>
<dbReference type="Pfam" id="PF13419">
    <property type="entry name" value="HAD_2"/>
    <property type="match status" value="1"/>
</dbReference>
<dbReference type="InterPro" id="IPR036412">
    <property type="entry name" value="HAD-like_sf"/>
</dbReference>
<evidence type="ECO:0000256" key="3">
    <source>
        <dbReference type="ARBA" id="ARBA00022842"/>
    </source>
</evidence>
<keyword evidence="2" id="KW-0378">Hydrolase</keyword>
<dbReference type="SUPFAM" id="SSF56784">
    <property type="entry name" value="HAD-like"/>
    <property type="match status" value="1"/>
</dbReference>
<dbReference type="KEGG" id="ddz:DSYM_20160"/>
<dbReference type="PANTHER" id="PTHR43434">
    <property type="entry name" value="PHOSPHOGLYCOLATE PHOSPHATASE"/>
    <property type="match status" value="1"/>
</dbReference>
<dbReference type="GO" id="GO:0006281">
    <property type="term" value="P:DNA repair"/>
    <property type="evidence" value="ECO:0007669"/>
    <property type="project" value="TreeGrafter"/>
</dbReference>
<dbReference type="GO" id="GO:0008967">
    <property type="term" value="F:phosphoglycolate phosphatase activity"/>
    <property type="evidence" value="ECO:0007669"/>
    <property type="project" value="TreeGrafter"/>
</dbReference>
<protein>
    <submittedName>
        <fullName evidence="5">Phosphoglycolate phosphatase</fullName>
    </submittedName>
</protein>
<dbReference type="Gene3D" id="1.10.150.240">
    <property type="entry name" value="Putative phosphatase, domain 2"/>
    <property type="match status" value="1"/>
</dbReference>
<evidence type="ECO:0000313" key="5">
    <source>
        <dbReference type="EMBL" id="BBO21317.1"/>
    </source>
</evidence>
<dbReference type="InterPro" id="IPR023214">
    <property type="entry name" value="HAD_sf"/>
</dbReference>
<dbReference type="AlphaFoldDB" id="A0A809RY91"/>
<sequence length="216" mass="22783">MIDTVLFDLDGTLADTAADLGAVLNRLRGEAGLAPLPAETIRPHVSKGVRGLLSVGFALVPGDGRYAGLHQRFLDFYGESPCVATRLFEGMAELLERLEAGRLRWGIVTNKTSRYTLPLMEALGLARRAVCIVSGDSSPRPKPAPDPLLLASTIAGANPAQCLYVGDDLRDMQAARAAGMGAIAAAWGYLGDDLPLEEWGADTIIQTPSDLAGLLG</sequence>
<keyword evidence="1" id="KW-0479">Metal-binding</keyword>
<accession>A0A809RY91</accession>
<dbReference type="InterPro" id="IPR023198">
    <property type="entry name" value="PGP-like_dom2"/>
</dbReference>
<dbReference type="GO" id="GO:0005829">
    <property type="term" value="C:cytosol"/>
    <property type="evidence" value="ECO:0007669"/>
    <property type="project" value="TreeGrafter"/>
</dbReference>
<dbReference type="PANTHER" id="PTHR43434:SF23">
    <property type="entry name" value="PHOSPHOGLYCOLATE PHOSPHATASE"/>
    <property type="match status" value="1"/>
</dbReference>
<dbReference type="InterPro" id="IPR041492">
    <property type="entry name" value="HAD_2"/>
</dbReference>
<gene>
    <name evidence="5" type="ORF">DSYM_20160</name>
</gene>
<dbReference type="GO" id="GO:0046872">
    <property type="term" value="F:metal ion binding"/>
    <property type="evidence" value="ECO:0007669"/>
    <property type="project" value="UniProtKB-KW"/>
</dbReference>
<dbReference type="SFLD" id="SFLDS00003">
    <property type="entry name" value="Haloacid_Dehalogenase"/>
    <property type="match status" value="1"/>
</dbReference>
<evidence type="ECO:0000256" key="4">
    <source>
        <dbReference type="ARBA" id="ARBA00023277"/>
    </source>
</evidence>
<dbReference type="Gene3D" id="3.40.50.1000">
    <property type="entry name" value="HAD superfamily/HAD-like"/>
    <property type="match status" value="1"/>
</dbReference>